<keyword evidence="2 4" id="KW-0560">Oxidoreductase</keyword>
<evidence type="ECO:0000259" key="6">
    <source>
        <dbReference type="Pfam" id="PF00171"/>
    </source>
</evidence>
<feature type="active site" evidence="3">
    <location>
        <position position="267"/>
    </location>
</feature>
<gene>
    <name evidence="7" type="ORF">MUN33_08505</name>
</gene>
<keyword evidence="8" id="KW-1185">Reference proteome</keyword>
<dbReference type="FunFam" id="3.40.309.10:FF:000012">
    <property type="entry name" value="Betaine aldehyde dehydrogenase"/>
    <property type="match status" value="1"/>
</dbReference>
<dbReference type="Pfam" id="PF00171">
    <property type="entry name" value="Aldedh"/>
    <property type="match status" value="1"/>
</dbReference>
<comment type="similarity">
    <text evidence="1 4">Belongs to the aldehyde dehydrogenase family.</text>
</comment>
<protein>
    <submittedName>
        <fullName evidence="7">Aldehyde dehydrogenase</fullName>
    </submittedName>
</protein>
<dbReference type="Proteomes" id="UP001139207">
    <property type="component" value="Unassembled WGS sequence"/>
</dbReference>
<dbReference type="InterPro" id="IPR016160">
    <property type="entry name" value="Ald_DH_CS_CYS"/>
</dbReference>
<dbReference type="Gene3D" id="3.40.309.10">
    <property type="entry name" value="Aldehyde Dehydrogenase, Chain A, domain 2"/>
    <property type="match status" value="1"/>
</dbReference>
<dbReference type="InterPro" id="IPR016162">
    <property type="entry name" value="Ald_DH_N"/>
</dbReference>
<dbReference type="InterPro" id="IPR016161">
    <property type="entry name" value="Ald_DH/histidinol_DH"/>
</dbReference>
<dbReference type="InterPro" id="IPR015590">
    <property type="entry name" value="Aldehyde_DH_dom"/>
</dbReference>
<dbReference type="InterPro" id="IPR029510">
    <property type="entry name" value="Ald_DH_CS_GLU"/>
</dbReference>
<reference evidence="7" key="1">
    <citation type="submission" date="2022-04" db="EMBL/GenBank/DDBJ databases">
        <title>Corynebacterium kalidii LD5P10.</title>
        <authorList>
            <person name="Sun J.Q."/>
        </authorList>
    </citation>
    <scope>NUCLEOTIDE SEQUENCE</scope>
    <source>
        <strain evidence="7">LD5P10</strain>
    </source>
</reference>
<accession>A0A9X1WJK5</accession>
<dbReference type="AlphaFoldDB" id="A0A9X1WJK5"/>
<dbReference type="EMBL" id="JALIEA010000013">
    <property type="protein sequence ID" value="MCJ7858757.1"/>
    <property type="molecule type" value="Genomic_DNA"/>
</dbReference>
<evidence type="ECO:0000256" key="4">
    <source>
        <dbReference type="RuleBase" id="RU003345"/>
    </source>
</evidence>
<dbReference type="PROSITE" id="PS00070">
    <property type="entry name" value="ALDEHYDE_DEHYDR_CYS"/>
    <property type="match status" value="1"/>
</dbReference>
<evidence type="ECO:0000313" key="8">
    <source>
        <dbReference type="Proteomes" id="UP001139207"/>
    </source>
</evidence>
<dbReference type="Gene3D" id="3.40.605.10">
    <property type="entry name" value="Aldehyde Dehydrogenase, Chain A, domain 1"/>
    <property type="match status" value="1"/>
</dbReference>
<dbReference type="InterPro" id="IPR016163">
    <property type="entry name" value="Ald_DH_C"/>
</dbReference>
<feature type="region of interest" description="Disordered" evidence="5">
    <location>
        <begin position="505"/>
        <end position="524"/>
    </location>
</feature>
<proteinExistence type="inferred from homology"/>
<dbReference type="GO" id="GO:0016620">
    <property type="term" value="F:oxidoreductase activity, acting on the aldehyde or oxo group of donors, NAD or NADP as acceptor"/>
    <property type="evidence" value="ECO:0007669"/>
    <property type="project" value="InterPro"/>
</dbReference>
<dbReference type="RefSeq" id="WP_244804496.1">
    <property type="nucleotide sequence ID" value="NZ_JALIEA010000013.1"/>
</dbReference>
<dbReference type="FunFam" id="3.40.605.10:FF:000007">
    <property type="entry name" value="NAD/NADP-dependent betaine aldehyde dehydrogenase"/>
    <property type="match status" value="1"/>
</dbReference>
<evidence type="ECO:0000256" key="3">
    <source>
        <dbReference type="PROSITE-ProRule" id="PRU10007"/>
    </source>
</evidence>
<dbReference type="CDD" id="cd07114">
    <property type="entry name" value="ALDH_DhaS"/>
    <property type="match status" value="1"/>
</dbReference>
<dbReference type="SUPFAM" id="SSF53720">
    <property type="entry name" value="ALDH-like"/>
    <property type="match status" value="1"/>
</dbReference>
<organism evidence="7 8">
    <name type="scientific">Corynebacterium kalidii</name>
    <dbReference type="NCBI Taxonomy" id="2931982"/>
    <lineage>
        <taxon>Bacteria</taxon>
        <taxon>Bacillati</taxon>
        <taxon>Actinomycetota</taxon>
        <taxon>Actinomycetes</taxon>
        <taxon>Mycobacteriales</taxon>
        <taxon>Corynebacteriaceae</taxon>
        <taxon>Corynebacterium</taxon>
    </lineage>
</organism>
<evidence type="ECO:0000256" key="1">
    <source>
        <dbReference type="ARBA" id="ARBA00009986"/>
    </source>
</evidence>
<evidence type="ECO:0000313" key="7">
    <source>
        <dbReference type="EMBL" id="MCJ7858757.1"/>
    </source>
</evidence>
<dbReference type="PROSITE" id="PS00687">
    <property type="entry name" value="ALDEHYDE_DEHYDR_GLU"/>
    <property type="match status" value="1"/>
</dbReference>
<evidence type="ECO:0000256" key="2">
    <source>
        <dbReference type="ARBA" id="ARBA00023002"/>
    </source>
</evidence>
<comment type="caution">
    <text evidence="7">The sequence shown here is derived from an EMBL/GenBank/DDBJ whole genome shotgun (WGS) entry which is preliminary data.</text>
</comment>
<sequence length="524" mass="56000">MTVTPEKTPEKDPEKIPDLRVVDAVRLHGDWVTGAGDLYTVVDPATGAEVQTIHQISAEQARAAIDAADTAFRTSGWRDLMPHERAAGLRRIADGIDRNRERLARIQTANTGKTLTETTKLVASAAGTFRYYAAAVESRQEAVTPRRGPWDTVSVLEPLGVVAAITPWNSPIASDAQKIAPALAAGNAVVLKPAEWTPLVAMALMEIVVASGLPEGLVTVLPGKSAVIGDAITGHPAVAKISFTGGTGAGKRIAHQAADRLIPTTLELGGKSPTIVCEDADVDQALQGVLFGIFSSTGQSCIAGSRLFVHRSIYRGFVDELVRRARQLRIGPGTDPATDVGPLVHARHRDTVHGYVERARGEGGTVLCGGKAPDATELADGNYYEPTVIEGLANSSDTCQEEIFGPVLVCLPFDDEDDLVDQANDTVYGLAVGIWTPAYLRARRLARRIDAGTVWINTYKQFSISTPFSGFKDSGLGVDKGLDGLAEYSKRKSLYWGLDQAPMGWGRPTPHPSDHDTSHTEETS</sequence>
<dbReference type="PANTHER" id="PTHR11699">
    <property type="entry name" value="ALDEHYDE DEHYDROGENASE-RELATED"/>
    <property type="match status" value="1"/>
</dbReference>
<feature type="domain" description="Aldehyde dehydrogenase" evidence="6">
    <location>
        <begin position="31"/>
        <end position="493"/>
    </location>
</feature>
<evidence type="ECO:0000256" key="5">
    <source>
        <dbReference type="SAM" id="MobiDB-lite"/>
    </source>
</evidence>
<name>A0A9X1WJK5_9CORY</name>
<feature type="compositionally biased region" description="Basic and acidic residues" evidence="5">
    <location>
        <begin position="512"/>
        <end position="524"/>
    </location>
</feature>